<proteinExistence type="predicted"/>
<name>A0AAV8X334_9CUCU</name>
<organism evidence="1 2">
    <name type="scientific">Aromia moschata</name>
    <dbReference type="NCBI Taxonomy" id="1265417"/>
    <lineage>
        <taxon>Eukaryota</taxon>
        <taxon>Metazoa</taxon>
        <taxon>Ecdysozoa</taxon>
        <taxon>Arthropoda</taxon>
        <taxon>Hexapoda</taxon>
        <taxon>Insecta</taxon>
        <taxon>Pterygota</taxon>
        <taxon>Neoptera</taxon>
        <taxon>Endopterygota</taxon>
        <taxon>Coleoptera</taxon>
        <taxon>Polyphaga</taxon>
        <taxon>Cucujiformia</taxon>
        <taxon>Chrysomeloidea</taxon>
        <taxon>Cerambycidae</taxon>
        <taxon>Cerambycinae</taxon>
        <taxon>Callichromatini</taxon>
        <taxon>Aromia</taxon>
    </lineage>
</organism>
<dbReference type="Proteomes" id="UP001162162">
    <property type="component" value="Unassembled WGS sequence"/>
</dbReference>
<dbReference type="EMBL" id="JAPWTK010001340">
    <property type="protein sequence ID" value="KAJ8932901.1"/>
    <property type="molecule type" value="Genomic_DNA"/>
</dbReference>
<feature type="non-terminal residue" evidence="1">
    <location>
        <position position="185"/>
    </location>
</feature>
<dbReference type="AlphaFoldDB" id="A0AAV8X334"/>
<evidence type="ECO:0000313" key="1">
    <source>
        <dbReference type="EMBL" id="KAJ8932901.1"/>
    </source>
</evidence>
<sequence length="185" mass="21436">MNGLTDDFVQIDEKLQDKLNEYTSKQTIVIDITDDEGDKVDDIINSIKEHLETKKFISSSILNNLNESEINEEIFVALTDLNSEQVFNFGNSLQTTRINNEVIISYYIRYLLVKKLTSEYSEQLQTILCEFSAKYSNIICESFKENYIAILDVIINTQVEYNTLNKLVDIFSNCTSRFTINKYFG</sequence>
<protein>
    <submittedName>
        <fullName evidence="1">Uncharacterized protein</fullName>
    </submittedName>
</protein>
<evidence type="ECO:0000313" key="2">
    <source>
        <dbReference type="Proteomes" id="UP001162162"/>
    </source>
</evidence>
<accession>A0AAV8X334</accession>
<reference evidence="1" key="1">
    <citation type="journal article" date="2023" name="Insect Mol. Biol.">
        <title>Genome sequencing provides insights into the evolution of gene families encoding plant cell wall-degrading enzymes in longhorned beetles.</title>
        <authorList>
            <person name="Shin N.R."/>
            <person name="Okamura Y."/>
            <person name="Kirsch R."/>
            <person name="Pauchet Y."/>
        </authorList>
    </citation>
    <scope>NUCLEOTIDE SEQUENCE</scope>
    <source>
        <strain evidence="1">AMC_N1</strain>
    </source>
</reference>
<gene>
    <name evidence="1" type="ORF">NQ318_023202</name>
</gene>
<comment type="caution">
    <text evidence="1">The sequence shown here is derived from an EMBL/GenBank/DDBJ whole genome shotgun (WGS) entry which is preliminary data.</text>
</comment>
<keyword evidence="2" id="KW-1185">Reference proteome</keyword>